<reference evidence="6 7" key="1">
    <citation type="submission" date="2018-06" db="EMBL/GenBank/DDBJ databases">
        <authorList>
            <consortium name="Pathogen Informatics"/>
            <person name="Doyle S."/>
        </authorList>
    </citation>
    <scope>NUCLEOTIDE SEQUENCE [LARGE SCALE GENOMIC DNA]</scope>
    <source>
        <strain evidence="6 7">NCTC8960</strain>
    </source>
</reference>
<comment type="similarity">
    <text evidence="1 4">Belongs to the carbohydrate kinase PfkB family.</text>
</comment>
<protein>
    <submittedName>
        <fullName evidence="6">Putative carbohydrate/pyrimidine kinase</fullName>
        <ecNumber evidence="6">2.7.1.15</ecNumber>
    </submittedName>
</protein>
<evidence type="ECO:0000256" key="3">
    <source>
        <dbReference type="ARBA" id="ARBA00022777"/>
    </source>
</evidence>
<dbReference type="InterPro" id="IPR002139">
    <property type="entry name" value="Ribo/fructo_kinase"/>
</dbReference>
<name>A0A137CU30_ECOLX</name>
<proteinExistence type="inferred from homology"/>
<gene>
    <name evidence="6" type="primary">rbsK_2</name>
    <name evidence="6" type="ORF">NCTC8960_04635</name>
</gene>
<dbReference type="EC" id="2.7.1.15" evidence="6"/>
<dbReference type="PROSITE" id="PS00583">
    <property type="entry name" value="PFKB_KINASES_1"/>
    <property type="match status" value="1"/>
</dbReference>
<evidence type="ECO:0000313" key="7">
    <source>
        <dbReference type="Proteomes" id="UP000255057"/>
    </source>
</evidence>
<dbReference type="SUPFAM" id="SSF53613">
    <property type="entry name" value="Ribokinase-like"/>
    <property type="match status" value="1"/>
</dbReference>
<keyword evidence="3 4" id="KW-0418">Kinase</keyword>
<dbReference type="Gene3D" id="3.40.1190.20">
    <property type="match status" value="1"/>
</dbReference>
<dbReference type="InterPro" id="IPR011611">
    <property type="entry name" value="PfkB_dom"/>
</dbReference>
<dbReference type="PRINTS" id="PR00990">
    <property type="entry name" value="RIBOKINASE"/>
</dbReference>
<sequence>MSGARLHTLLPELTSRQPVMVVGAAVIDVIADAYALPWRGCDIELKQQSVNVGGCALNIAVALKRLGIEAGNALPLGQGVWAEIIRNRMAKEGLISLIDNAEGDNGWCLALVEPDGERTFMSFSGVENQWNRQWLARLTVAPGSLLYFSGYQLASPCGELLVEWLEKLQDVTPFIDFGPRIGDIPDALLARIMACRPLVSLNRQEAEIAAERFALSAEITTLGKQWQEKFAAPLIVRLDKEGAWYFSNDASGCIPAFPTQVVDTIGAGDSHAGGVLAGLASGGCRITGQCSGVVGCRASGR</sequence>
<evidence type="ECO:0000313" key="6">
    <source>
        <dbReference type="EMBL" id="STN14263.1"/>
    </source>
</evidence>
<dbReference type="GO" id="GO:0004747">
    <property type="term" value="F:ribokinase activity"/>
    <property type="evidence" value="ECO:0007669"/>
    <property type="project" value="UniProtKB-EC"/>
</dbReference>
<keyword evidence="2 4" id="KW-0808">Transferase</keyword>
<dbReference type="PANTHER" id="PTHR10584:SF166">
    <property type="entry name" value="RIBOKINASE"/>
    <property type="match status" value="1"/>
</dbReference>
<dbReference type="InterPro" id="IPR029056">
    <property type="entry name" value="Ribokinase-like"/>
</dbReference>
<feature type="domain" description="Carbohydrate kinase PfkB" evidence="5">
    <location>
        <begin position="19"/>
        <end position="282"/>
    </location>
</feature>
<dbReference type="PROSITE" id="PS00584">
    <property type="entry name" value="PFKB_KINASES_2"/>
    <property type="match status" value="1"/>
</dbReference>
<dbReference type="EMBL" id="UGFO01000006">
    <property type="protein sequence ID" value="STN14263.1"/>
    <property type="molecule type" value="Genomic_DNA"/>
</dbReference>
<evidence type="ECO:0000259" key="5">
    <source>
        <dbReference type="Pfam" id="PF00294"/>
    </source>
</evidence>
<dbReference type="PANTHER" id="PTHR10584">
    <property type="entry name" value="SUGAR KINASE"/>
    <property type="match status" value="1"/>
</dbReference>
<evidence type="ECO:0000256" key="1">
    <source>
        <dbReference type="ARBA" id="ARBA00010688"/>
    </source>
</evidence>
<dbReference type="Proteomes" id="UP000255057">
    <property type="component" value="Unassembled WGS sequence"/>
</dbReference>
<dbReference type="InterPro" id="IPR002173">
    <property type="entry name" value="Carboh/pur_kinase_PfkB_CS"/>
</dbReference>
<dbReference type="Pfam" id="PF00294">
    <property type="entry name" value="PfkB"/>
    <property type="match status" value="1"/>
</dbReference>
<organism evidence="6 7">
    <name type="scientific">Escherichia coli</name>
    <dbReference type="NCBI Taxonomy" id="562"/>
    <lineage>
        <taxon>Bacteria</taxon>
        <taxon>Pseudomonadati</taxon>
        <taxon>Pseudomonadota</taxon>
        <taxon>Gammaproteobacteria</taxon>
        <taxon>Enterobacterales</taxon>
        <taxon>Enterobacteriaceae</taxon>
        <taxon>Escherichia</taxon>
    </lineage>
</organism>
<evidence type="ECO:0000256" key="4">
    <source>
        <dbReference type="RuleBase" id="RU003704"/>
    </source>
</evidence>
<dbReference type="GO" id="GO:0005829">
    <property type="term" value="C:cytosol"/>
    <property type="evidence" value="ECO:0007669"/>
    <property type="project" value="TreeGrafter"/>
</dbReference>
<accession>A0A137CU30</accession>
<dbReference type="AlphaFoldDB" id="A0A137CU30"/>
<evidence type="ECO:0000256" key="2">
    <source>
        <dbReference type="ARBA" id="ARBA00022679"/>
    </source>
</evidence>